<evidence type="ECO:0000313" key="2">
    <source>
        <dbReference type="Proteomes" id="UP001055879"/>
    </source>
</evidence>
<reference evidence="2" key="1">
    <citation type="journal article" date="2022" name="Mol. Ecol. Resour.">
        <title>The genomes of chicory, endive, great burdock and yacon provide insights into Asteraceae palaeo-polyploidization history and plant inulin production.</title>
        <authorList>
            <person name="Fan W."/>
            <person name="Wang S."/>
            <person name="Wang H."/>
            <person name="Wang A."/>
            <person name="Jiang F."/>
            <person name="Liu H."/>
            <person name="Zhao H."/>
            <person name="Xu D."/>
            <person name="Zhang Y."/>
        </authorList>
    </citation>
    <scope>NUCLEOTIDE SEQUENCE [LARGE SCALE GENOMIC DNA]</scope>
    <source>
        <strain evidence="2">cv. Niubang</strain>
    </source>
</reference>
<name>A0ACB9AAW0_ARCLA</name>
<accession>A0ACB9AAW0</accession>
<reference evidence="1 2" key="2">
    <citation type="journal article" date="2022" name="Mol. Ecol. Resour.">
        <title>The genomes of chicory, endive, great burdock and yacon provide insights into Asteraceae paleo-polyploidization history and plant inulin production.</title>
        <authorList>
            <person name="Fan W."/>
            <person name="Wang S."/>
            <person name="Wang H."/>
            <person name="Wang A."/>
            <person name="Jiang F."/>
            <person name="Liu H."/>
            <person name="Zhao H."/>
            <person name="Xu D."/>
            <person name="Zhang Y."/>
        </authorList>
    </citation>
    <scope>NUCLEOTIDE SEQUENCE [LARGE SCALE GENOMIC DNA]</scope>
    <source>
        <strain evidence="2">cv. Niubang</strain>
    </source>
</reference>
<comment type="caution">
    <text evidence="1">The sequence shown here is derived from an EMBL/GenBank/DDBJ whole genome shotgun (WGS) entry which is preliminary data.</text>
</comment>
<dbReference type="EMBL" id="CM042054">
    <property type="protein sequence ID" value="KAI3706740.1"/>
    <property type="molecule type" value="Genomic_DNA"/>
</dbReference>
<proteinExistence type="predicted"/>
<gene>
    <name evidence="1" type="ORF">L6452_24677</name>
</gene>
<evidence type="ECO:0000313" key="1">
    <source>
        <dbReference type="EMBL" id="KAI3706740.1"/>
    </source>
</evidence>
<sequence>MSVPAPVTGKSRLPRNYDMMHLGLRLVCLSASVVLIEEWEPTKSINPDELREANEGKCGNGGERQLNKLIVRPGMSIIAIATGEVVIKTRLLRGTETTLKCSEISGCDILAFFFFVLTFKATYACLLLPNPTLNSILTPKITPPQNEQ</sequence>
<keyword evidence="2" id="KW-1185">Reference proteome</keyword>
<protein>
    <submittedName>
        <fullName evidence="1">Uncharacterized protein</fullName>
    </submittedName>
</protein>
<organism evidence="1 2">
    <name type="scientific">Arctium lappa</name>
    <name type="common">Greater burdock</name>
    <name type="synonym">Lappa major</name>
    <dbReference type="NCBI Taxonomy" id="4217"/>
    <lineage>
        <taxon>Eukaryota</taxon>
        <taxon>Viridiplantae</taxon>
        <taxon>Streptophyta</taxon>
        <taxon>Embryophyta</taxon>
        <taxon>Tracheophyta</taxon>
        <taxon>Spermatophyta</taxon>
        <taxon>Magnoliopsida</taxon>
        <taxon>eudicotyledons</taxon>
        <taxon>Gunneridae</taxon>
        <taxon>Pentapetalae</taxon>
        <taxon>asterids</taxon>
        <taxon>campanulids</taxon>
        <taxon>Asterales</taxon>
        <taxon>Asteraceae</taxon>
        <taxon>Carduoideae</taxon>
        <taxon>Cardueae</taxon>
        <taxon>Arctiinae</taxon>
        <taxon>Arctium</taxon>
    </lineage>
</organism>
<dbReference type="Proteomes" id="UP001055879">
    <property type="component" value="Linkage Group LG08"/>
</dbReference>